<keyword evidence="2" id="KW-1185">Reference proteome</keyword>
<dbReference type="EMBL" id="JABVEC010000013">
    <property type="protein sequence ID" value="MBC6467511.1"/>
    <property type="molecule type" value="Genomic_DNA"/>
</dbReference>
<dbReference type="RefSeq" id="WP_187244524.1">
    <property type="nucleotide sequence ID" value="NZ_BAAAOK010000004.1"/>
</dbReference>
<dbReference type="Proteomes" id="UP000805614">
    <property type="component" value="Unassembled WGS sequence"/>
</dbReference>
<proteinExistence type="predicted"/>
<protein>
    <submittedName>
        <fullName evidence="1">Uncharacterized protein</fullName>
    </submittedName>
</protein>
<evidence type="ECO:0000313" key="2">
    <source>
        <dbReference type="Proteomes" id="UP000805614"/>
    </source>
</evidence>
<sequence>MMAEAAQPAPASVGRGGRGVGIRSLTSGPRASPLAPGYGPGNWWWTSVLAWLIDRALPAGGPTGCACHAERPRIAKVLGVADLYELLVTADLPDDLSEAEVAELRWHLGLGPEPEAFTIVTGFPEVFVDDYDDPQVADSGEGSWETLRRPALAERGPAHRIGGVLFSELARREGPARPGWALTSRQEIHAAEFQGPTELIRWLSERVNDRMFDLSLHMRFYEDDVLQPASLEKDELVIHEIVSKTPSPPVLRLIADGKRIEAITQVRSDTGMSLEKARRYVDALRTGHVILV</sequence>
<accession>A0ABR7LRS9</accession>
<gene>
    <name evidence="1" type="ORF">HKK74_18720</name>
</gene>
<reference evidence="1 2" key="1">
    <citation type="submission" date="2020-06" db="EMBL/GenBank/DDBJ databases">
        <title>Actinomadura xiongansis sp. nov., isolated from soil of Baiyangdian.</title>
        <authorList>
            <person name="Zhang X."/>
        </authorList>
    </citation>
    <scope>NUCLEOTIDE SEQUENCE [LARGE SCALE GENOMIC DNA]</scope>
    <source>
        <strain evidence="1 2">HBUM206468</strain>
    </source>
</reference>
<evidence type="ECO:0000313" key="1">
    <source>
        <dbReference type="EMBL" id="MBC6467511.1"/>
    </source>
</evidence>
<comment type="caution">
    <text evidence="1">The sequence shown here is derived from an EMBL/GenBank/DDBJ whole genome shotgun (WGS) entry which is preliminary data.</text>
</comment>
<organism evidence="1 2">
    <name type="scientific">Actinomadura alba</name>
    <dbReference type="NCBI Taxonomy" id="406431"/>
    <lineage>
        <taxon>Bacteria</taxon>
        <taxon>Bacillati</taxon>
        <taxon>Actinomycetota</taxon>
        <taxon>Actinomycetes</taxon>
        <taxon>Streptosporangiales</taxon>
        <taxon>Thermomonosporaceae</taxon>
        <taxon>Actinomadura</taxon>
    </lineage>
</organism>
<name>A0ABR7LRS9_9ACTN</name>